<keyword evidence="1" id="KW-0507">mRNA processing</keyword>
<dbReference type="CDD" id="cd07380">
    <property type="entry name" value="MPP_CWF19_N"/>
    <property type="match status" value="1"/>
</dbReference>
<dbReference type="Pfam" id="PF13696">
    <property type="entry name" value="zf-CCHC_2"/>
    <property type="match status" value="2"/>
</dbReference>
<dbReference type="Gene3D" id="3.30.428.10">
    <property type="entry name" value="HIT-like"/>
    <property type="match status" value="1"/>
</dbReference>
<evidence type="ECO:0000256" key="5">
    <source>
        <dbReference type="PROSITE-ProRule" id="PRU00047"/>
    </source>
</evidence>
<dbReference type="InterPro" id="IPR025829">
    <property type="entry name" value="Zn_knuckle_CX2CX3GHX4C"/>
</dbReference>
<evidence type="ECO:0000256" key="6">
    <source>
        <dbReference type="SAM" id="MobiDB-lite"/>
    </source>
</evidence>
<keyword evidence="3 5" id="KW-0863">Zinc-finger</keyword>
<dbReference type="Gene3D" id="4.10.60.10">
    <property type="entry name" value="Zinc finger, CCHC-type"/>
    <property type="match status" value="1"/>
</dbReference>
<dbReference type="GO" id="GO:0061632">
    <property type="term" value="F:RNA lariat debranching enzyme activator activity"/>
    <property type="evidence" value="ECO:0007669"/>
    <property type="project" value="TreeGrafter"/>
</dbReference>
<protein>
    <recommendedName>
        <fullName evidence="7">CCHC-type domain-containing protein</fullName>
    </recommendedName>
</protein>
<dbReference type="GO" id="GO:0003676">
    <property type="term" value="F:nucleic acid binding"/>
    <property type="evidence" value="ECO:0007669"/>
    <property type="project" value="InterPro"/>
</dbReference>
<gene>
    <name evidence="8" type="ORF">BOTBODRAFT_178064</name>
</gene>
<dbReference type="InterPro" id="IPR006767">
    <property type="entry name" value="Cwf19-like_C_dom-2"/>
</dbReference>
<dbReference type="PANTHER" id="PTHR12072:SF4">
    <property type="entry name" value="CWF19-LIKE PROTEIN 1"/>
    <property type="match status" value="1"/>
</dbReference>
<dbReference type="Proteomes" id="UP000027195">
    <property type="component" value="Unassembled WGS sequence"/>
</dbReference>
<dbReference type="InParanoid" id="A0A067M797"/>
<keyword evidence="2" id="KW-0479">Metal-binding</keyword>
<dbReference type="SUPFAM" id="SSF57756">
    <property type="entry name" value="Retrovirus zinc finger-like domains"/>
    <property type="match status" value="1"/>
</dbReference>
<evidence type="ECO:0000256" key="4">
    <source>
        <dbReference type="ARBA" id="ARBA00022833"/>
    </source>
</evidence>
<dbReference type="SUPFAM" id="SSF54197">
    <property type="entry name" value="HIT-like"/>
    <property type="match status" value="1"/>
</dbReference>
<evidence type="ECO:0000256" key="3">
    <source>
        <dbReference type="ARBA" id="ARBA00022771"/>
    </source>
</evidence>
<keyword evidence="9" id="KW-1185">Reference proteome</keyword>
<dbReference type="InterPro" id="IPR006768">
    <property type="entry name" value="Cwf19-like_C_dom-1"/>
</dbReference>
<dbReference type="InterPro" id="IPR036265">
    <property type="entry name" value="HIT-like_sf"/>
</dbReference>
<dbReference type="EMBL" id="KL198066">
    <property type="protein sequence ID" value="KDQ10585.1"/>
    <property type="molecule type" value="Genomic_DNA"/>
</dbReference>
<dbReference type="OrthoDB" id="444325at2759"/>
<dbReference type="AlphaFoldDB" id="A0A067M797"/>
<reference evidence="9" key="1">
    <citation type="journal article" date="2014" name="Proc. Natl. Acad. Sci. U.S.A.">
        <title>Extensive sampling of basidiomycete genomes demonstrates inadequacy of the white-rot/brown-rot paradigm for wood decay fungi.</title>
        <authorList>
            <person name="Riley R."/>
            <person name="Salamov A.A."/>
            <person name="Brown D.W."/>
            <person name="Nagy L.G."/>
            <person name="Floudas D."/>
            <person name="Held B.W."/>
            <person name="Levasseur A."/>
            <person name="Lombard V."/>
            <person name="Morin E."/>
            <person name="Otillar R."/>
            <person name="Lindquist E.A."/>
            <person name="Sun H."/>
            <person name="LaButti K.M."/>
            <person name="Schmutz J."/>
            <person name="Jabbour D."/>
            <person name="Luo H."/>
            <person name="Baker S.E."/>
            <person name="Pisabarro A.G."/>
            <person name="Walton J.D."/>
            <person name="Blanchette R.A."/>
            <person name="Henrissat B."/>
            <person name="Martin F."/>
            <person name="Cullen D."/>
            <person name="Hibbett D.S."/>
            <person name="Grigoriev I.V."/>
        </authorList>
    </citation>
    <scope>NUCLEOTIDE SEQUENCE [LARGE SCALE GENOMIC DNA]</scope>
    <source>
        <strain evidence="9">FD-172 SS1</strain>
    </source>
</reference>
<feature type="region of interest" description="Disordered" evidence="6">
    <location>
        <begin position="332"/>
        <end position="368"/>
    </location>
</feature>
<dbReference type="FunCoup" id="A0A067M797">
    <property type="interactions" value="991"/>
</dbReference>
<evidence type="ECO:0000313" key="9">
    <source>
        <dbReference type="Proteomes" id="UP000027195"/>
    </source>
</evidence>
<dbReference type="SMART" id="SM00343">
    <property type="entry name" value="ZnF_C2HC"/>
    <property type="match status" value="2"/>
</dbReference>
<evidence type="ECO:0000256" key="1">
    <source>
        <dbReference type="ARBA" id="ARBA00022664"/>
    </source>
</evidence>
<dbReference type="GO" id="GO:0071014">
    <property type="term" value="C:post-mRNA release spliceosomal complex"/>
    <property type="evidence" value="ECO:0007669"/>
    <property type="project" value="TreeGrafter"/>
</dbReference>
<dbReference type="InterPro" id="IPR036875">
    <property type="entry name" value="Znf_CCHC_sf"/>
</dbReference>
<accession>A0A067M797</accession>
<organism evidence="8 9">
    <name type="scientific">Botryobasidium botryosum (strain FD-172 SS1)</name>
    <dbReference type="NCBI Taxonomy" id="930990"/>
    <lineage>
        <taxon>Eukaryota</taxon>
        <taxon>Fungi</taxon>
        <taxon>Dikarya</taxon>
        <taxon>Basidiomycota</taxon>
        <taxon>Agaricomycotina</taxon>
        <taxon>Agaricomycetes</taxon>
        <taxon>Cantharellales</taxon>
        <taxon>Botryobasidiaceae</taxon>
        <taxon>Botryobasidium</taxon>
    </lineage>
</organism>
<keyword evidence="4" id="KW-0862">Zinc</keyword>
<dbReference type="HOGENOM" id="CLU_019955_2_0_1"/>
<proteinExistence type="predicted"/>
<dbReference type="Pfam" id="PF04677">
    <property type="entry name" value="CwfJ_C_1"/>
    <property type="match status" value="1"/>
</dbReference>
<dbReference type="PANTHER" id="PTHR12072">
    <property type="entry name" value="CWF19, CELL CYCLE CONTROL PROTEIN"/>
    <property type="match status" value="1"/>
</dbReference>
<name>A0A067M797_BOTB1</name>
<dbReference type="InterPro" id="IPR040194">
    <property type="entry name" value="Cwf19-like"/>
</dbReference>
<dbReference type="GO" id="GO:0000398">
    <property type="term" value="P:mRNA splicing, via spliceosome"/>
    <property type="evidence" value="ECO:0007669"/>
    <property type="project" value="TreeGrafter"/>
</dbReference>
<dbReference type="GO" id="GO:0008270">
    <property type="term" value="F:zinc ion binding"/>
    <property type="evidence" value="ECO:0007669"/>
    <property type="project" value="UniProtKB-KW"/>
</dbReference>
<dbReference type="InterPro" id="IPR001878">
    <property type="entry name" value="Znf_CCHC"/>
</dbReference>
<dbReference type="STRING" id="930990.A0A067M797"/>
<dbReference type="Pfam" id="PF04676">
    <property type="entry name" value="CwfJ_C_2"/>
    <property type="match status" value="1"/>
</dbReference>
<sequence length="664" mass="71578">MSGTIKVLTVGAALGSLEALFSKVKAIDAKHGKFELLLCVGDFFGPEKDENSEVEKLLEGKLEVPIVTYIMQGEHPIPPKVIEKFEETGGELCPNVYLIGKAGVLTTTSGINIAVLGGMHDPQAFFSSADSLSSPHYTSHSIQTLLSHSALSNSSQIASTSAPTTLAEAKAAALAALTPALQGPSVDILLTHLWPPSITALSSKLPVPLPTAPSHPASGIDDIVRAARPRYLFSASPGENNQSIFWEREPFVWGEDDDNRVTRFVGLGAFGGPASSEPGAKKPRWFYAFSIAQASAASSQPRPANATASPFHVLQGGQRGMKRTPEEANMGTGNFLWGDAAGRGVGRNAGKRTKTADHTAPDRPPPPGYKCRICDSSEHYINVCPQRTNQENNGQRGPKKPPSGYICRACGNEDHYIKDCPNVASRRDGERRTKEIGPDECWFCLSNPRLTKHLIVSIGSECYLTLPKGQLPPTDASAVSPIPGGGHLLIIPISHYPTLLSVPAELGAAIISEIETYKSALRAMFAAHNNTGAVFFEVARLSGKGGHAHVQVVPVPARLRDQVEGAFRESGAREGIDWEPEPETALDMGRHQNYFRVDLPDGRKMMHLLKQGQPFNLQFGRATLAQLLSIPHRTDWKACSQTDEEEKRDVHAFKSAFASFDPSG</sequence>
<evidence type="ECO:0000313" key="8">
    <source>
        <dbReference type="EMBL" id="KDQ10585.1"/>
    </source>
</evidence>
<evidence type="ECO:0000259" key="7">
    <source>
        <dbReference type="PROSITE" id="PS50158"/>
    </source>
</evidence>
<feature type="domain" description="CCHC-type" evidence="7">
    <location>
        <begin position="407"/>
        <end position="422"/>
    </location>
</feature>
<dbReference type="PROSITE" id="PS50158">
    <property type="entry name" value="ZF_CCHC"/>
    <property type="match status" value="1"/>
</dbReference>
<evidence type="ECO:0000256" key="2">
    <source>
        <dbReference type="ARBA" id="ARBA00022723"/>
    </source>
</evidence>